<dbReference type="Pfam" id="PF03917">
    <property type="entry name" value="GSH_synth_ATP"/>
    <property type="match status" value="1"/>
</dbReference>
<sequence>MANQLLVSAPRVINGIKSGAFDHQWFSQNHLDAYFAASPSIRRRPKRMAPPPSVERRGGTDSESADGIGTFDVESQAARSSTSAGNGGYGTDPVRKVGVFRAQLCRSRSPGRAGPNLARHKFIMFHTNSLFIFGAVLLNCAVAVAPNDQKEDNEEIDIQAIANDAKDFAQIISLTVLPNVHNGRSDVAEITPFSLFPTPFPRNLFRLAEKVQKAFNLLYFRISNDFDFLSETFEPVAKTNENVRRMLNILKQVHEEGIKQTKTVVLARSDYMCHVITDKETNEQKYELKQIEMNAGQIGGLSVSSRITEMHRRTLWRAGIDATKDQVPDNEAGLGAAEVLYKAWKAFGDPNAIILFVASRTSKNRYGQRHIEYDITNLAAAEGKALQIVRLSLPGCAKMYKDGNEHDWETLLMFERSTTIMSPTIALDLATQKKVQQILAKPGMVEHYLEDQLEIVPLVRSTFAGLWSLTDKDEETQKAINDAIDHPENYVIKPNLEGGGHNFFDEKLREKLQEFTDEEREAHILMQKLSAMRVKNFMMRGHKKPQFGEMTTELGIFGFLLGDRSDGKVLHNVQRGHFMRTKLAEVNEGGVSHGTGVFDSAFLVP</sequence>
<protein>
    <recommendedName>
        <fullName evidence="4">Glutathione synthase</fullName>
    </recommendedName>
</protein>
<dbReference type="Gene3D" id="1.10.1080.10">
    <property type="entry name" value="Glutathione Synthetase, Chain A, domain 3"/>
    <property type="match status" value="2"/>
</dbReference>
<proteinExistence type="predicted"/>
<dbReference type="InterPro" id="IPR014042">
    <property type="entry name" value="Glutathione_synthase_a-hlx"/>
</dbReference>
<evidence type="ECO:0008006" key="4">
    <source>
        <dbReference type="Google" id="ProtNLM"/>
    </source>
</evidence>
<evidence type="ECO:0000313" key="2">
    <source>
        <dbReference type="EMBL" id="KAL3105806.1"/>
    </source>
</evidence>
<dbReference type="PANTHER" id="PTHR11130">
    <property type="entry name" value="GLUTATHIONE SYNTHETASE"/>
    <property type="match status" value="1"/>
</dbReference>
<dbReference type="Gene3D" id="3.30.1490.50">
    <property type="match status" value="1"/>
</dbReference>
<dbReference type="InterPro" id="IPR016185">
    <property type="entry name" value="PreATP-grasp_dom_sf"/>
</dbReference>
<dbReference type="EMBL" id="JBICBT010000676">
    <property type="protein sequence ID" value="KAL3105806.1"/>
    <property type="molecule type" value="Genomic_DNA"/>
</dbReference>
<dbReference type="Gene3D" id="3.30.470.20">
    <property type="entry name" value="ATP-grasp fold, B domain"/>
    <property type="match status" value="2"/>
</dbReference>
<reference evidence="2 3" key="1">
    <citation type="submission" date="2024-10" db="EMBL/GenBank/DDBJ databases">
        <authorList>
            <person name="Kim D."/>
        </authorList>
    </citation>
    <scope>NUCLEOTIDE SEQUENCE [LARGE SCALE GENOMIC DNA]</scope>
    <source>
        <strain evidence="2">BH-2024</strain>
    </source>
</reference>
<dbReference type="Proteomes" id="UP001620626">
    <property type="component" value="Unassembled WGS sequence"/>
</dbReference>
<dbReference type="InterPro" id="IPR014709">
    <property type="entry name" value="Glutathione_synthase_C_euk"/>
</dbReference>
<evidence type="ECO:0000256" key="1">
    <source>
        <dbReference type="SAM" id="MobiDB-lite"/>
    </source>
</evidence>
<feature type="region of interest" description="Disordered" evidence="1">
    <location>
        <begin position="42"/>
        <end position="68"/>
    </location>
</feature>
<evidence type="ECO:0000313" key="3">
    <source>
        <dbReference type="Proteomes" id="UP001620626"/>
    </source>
</evidence>
<name>A0ABD2KSH7_9BILA</name>
<dbReference type="SUPFAM" id="SSF52440">
    <property type="entry name" value="PreATP-grasp domain"/>
    <property type="match status" value="1"/>
</dbReference>
<dbReference type="PANTHER" id="PTHR11130:SF0">
    <property type="entry name" value="GLUTATHIONE SYNTHETASE"/>
    <property type="match status" value="1"/>
</dbReference>
<dbReference type="Gene3D" id="3.30.1490.80">
    <property type="match status" value="2"/>
</dbReference>
<dbReference type="SUPFAM" id="SSF56059">
    <property type="entry name" value="Glutathione synthetase ATP-binding domain-like"/>
    <property type="match status" value="1"/>
</dbReference>
<dbReference type="AlphaFoldDB" id="A0ABD2KSH7"/>
<organism evidence="2 3">
    <name type="scientific">Heterodera trifolii</name>
    <dbReference type="NCBI Taxonomy" id="157864"/>
    <lineage>
        <taxon>Eukaryota</taxon>
        <taxon>Metazoa</taxon>
        <taxon>Ecdysozoa</taxon>
        <taxon>Nematoda</taxon>
        <taxon>Chromadorea</taxon>
        <taxon>Rhabditida</taxon>
        <taxon>Tylenchina</taxon>
        <taxon>Tylenchomorpha</taxon>
        <taxon>Tylenchoidea</taxon>
        <taxon>Heteroderidae</taxon>
        <taxon>Heteroderinae</taxon>
        <taxon>Heterodera</taxon>
    </lineage>
</organism>
<keyword evidence="3" id="KW-1185">Reference proteome</keyword>
<comment type="caution">
    <text evidence="2">The sequence shown here is derived from an EMBL/GenBank/DDBJ whole genome shotgun (WGS) entry which is preliminary data.</text>
</comment>
<dbReference type="InterPro" id="IPR014049">
    <property type="entry name" value="Glutathione_synthase_N_euk"/>
</dbReference>
<dbReference type="InterPro" id="IPR037013">
    <property type="entry name" value="GSH-S_sub-bd_sf"/>
</dbReference>
<dbReference type="Gene3D" id="3.40.50.1760">
    <property type="entry name" value="Glutathione synthase, substrate-binding domain superfamily, eukaryotic"/>
    <property type="match status" value="2"/>
</dbReference>
<gene>
    <name evidence="2" type="ORF">niasHT_026581</name>
</gene>
<accession>A0ABD2KSH7</accession>
<dbReference type="InterPro" id="IPR005615">
    <property type="entry name" value="Glutathione_synthase"/>
</dbReference>